<dbReference type="EMBL" id="GBXM01040915">
    <property type="protein sequence ID" value="JAH67662.1"/>
    <property type="molecule type" value="Transcribed_RNA"/>
</dbReference>
<dbReference type="AlphaFoldDB" id="A0A0E9W2W4"/>
<organism evidence="1">
    <name type="scientific">Anguilla anguilla</name>
    <name type="common">European freshwater eel</name>
    <name type="synonym">Muraena anguilla</name>
    <dbReference type="NCBI Taxonomy" id="7936"/>
    <lineage>
        <taxon>Eukaryota</taxon>
        <taxon>Metazoa</taxon>
        <taxon>Chordata</taxon>
        <taxon>Craniata</taxon>
        <taxon>Vertebrata</taxon>
        <taxon>Euteleostomi</taxon>
        <taxon>Actinopterygii</taxon>
        <taxon>Neopterygii</taxon>
        <taxon>Teleostei</taxon>
        <taxon>Anguilliformes</taxon>
        <taxon>Anguillidae</taxon>
        <taxon>Anguilla</taxon>
    </lineage>
</organism>
<accession>A0A0E9W2W4</accession>
<sequence length="36" mass="4149">MRPPAKTHLLLKIYPPPASTHLHRQIYLHLQAHAPT</sequence>
<name>A0A0E9W2W4_ANGAN</name>
<proteinExistence type="predicted"/>
<dbReference type="EMBL" id="GBXM01024682">
    <property type="protein sequence ID" value="JAH83895.1"/>
    <property type="molecule type" value="Transcribed_RNA"/>
</dbReference>
<evidence type="ECO:0000313" key="1">
    <source>
        <dbReference type="EMBL" id="JAH83895.1"/>
    </source>
</evidence>
<protein>
    <submittedName>
        <fullName evidence="1">Uncharacterized protein</fullName>
    </submittedName>
</protein>
<reference evidence="1" key="2">
    <citation type="journal article" date="2015" name="Fish Shellfish Immunol.">
        <title>Early steps in the European eel (Anguilla anguilla)-Vibrio vulnificus interaction in the gills: Role of the RtxA13 toxin.</title>
        <authorList>
            <person name="Callol A."/>
            <person name="Pajuelo D."/>
            <person name="Ebbesson L."/>
            <person name="Teles M."/>
            <person name="MacKenzie S."/>
            <person name="Amaro C."/>
        </authorList>
    </citation>
    <scope>NUCLEOTIDE SEQUENCE</scope>
</reference>
<dbReference type="EMBL" id="GBXM01038047">
    <property type="protein sequence ID" value="JAH70530.1"/>
    <property type="molecule type" value="Transcribed_RNA"/>
</dbReference>
<reference evidence="1" key="1">
    <citation type="submission" date="2014-11" db="EMBL/GenBank/DDBJ databases">
        <authorList>
            <person name="Amaro Gonzalez C."/>
        </authorList>
    </citation>
    <scope>NUCLEOTIDE SEQUENCE</scope>
</reference>